<comment type="caution">
    <text evidence="2">The sequence shown here is derived from an EMBL/GenBank/DDBJ whole genome shotgun (WGS) entry which is preliminary data.</text>
</comment>
<evidence type="ECO:0000313" key="3">
    <source>
        <dbReference type="EMBL" id="CAF3829570.1"/>
    </source>
</evidence>
<feature type="chain" id="PRO_5035615819" evidence="1">
    <location>
        <begin position="17"/>
        <end position="128"/>
    </location>
</feature>
<evidence type="ECO:0000313" key="5">
    <source>
        <dbReference type="Proteomes" id="UP000663881"/>
    </source>
</evidence>
<dbReference type="Proteomes" id="UP000663844">
    <property type="component" value="Unassembled WGS sequence"/>
</dbReference>
<evidence type="ECO:0000256" key="1">
    <source>
        <dbReference type="SAM" id="SignalP"/>
    </source>
</evidence>
<reference evidence="2" key="1">
    <citation type="submission" date="2021-02" db="EMBL/GenBank/DDBJ databases">
        <authorList>
            <person name="Nowell W R."/>
        </authorList>
    </citation>
    <scope>NUCLEOTIDE SEQUENCE</scope>
</reference>
<dbReference type="Proteomes" id="UP000663881">
    <property type="component" value="Unassembled WGS sequence"/>
</dbReference>
<gene>
    <name evidence="3" type="ORF">KXQ929_LOCUS18767</name>
    <name evidence="2" type="ORF">OKA104_LOCUS6868</name>
    <name evidence="4" type="ORF">OXD698_LOCUS21058</name>
</gene>
<protein>
    <submittedName>
        <fullName evidence="2">Uncharacterized protein</fullName>
    </submittedName>
</protein>
<keyword evidence="1" id="KW-0732">Signal</keyword>
<dbReference type="AlphaFoldDB" id="A0A818NK34"/>
<accession>A0A818NK34</accession>
<proteinExistence type="predicted"/>
<feature type="signal peptide" evidence="1">
    <location>
        <begin position="1"/>
        <end position="16"/>
    </location>
</feature>
<name>A0A818NK34_9BILA</name>
<sequence>MLNASSGLITITTTVATSITTTTTAATTNQSYYCSGVSPYTLWSMNGYGNVYMTINTSQCNFNSTPLYFTSMGGDIAHFTVGGYTAIYSPTKDSFTVYATPIISYTIAIMFNYSQTYRWNINWVGILE</sequence>
<dbReference type="EMBL" id="CAJOAZ010001710">
    <property type="protein sequence ID" value="CAF3847210.1"/>
    <property type="molecule type" value="Genomic_DNA"/>
</dbReference>
<evidence type="ECO:0000313" key="4">
    <source>
        <dbReference type="EMBL" id="CAF3847210.1"/>
    </source>
</evidence>
<dbReference type="EMBL" id="CAJOBB010001241">
    <property type="protein sequence ID" value="CAF3829570.1"/>
    <property type="molecule type" value="Genomic_DNA"/>
</dbReference>
<organism evidence="2 5">
    <name type="scientific">Adineta steineri</name>
    <dbReference type="NCBI Taxonomy" id="433720"/>
    <lineage>
        <taxon>Eukaryota</taxon>
        <taxon>Metazoa</taxon>
        <taxon>Spiralia</taxon>
        <taxon>Gnathifera</taxon>
        <taxon>Rotifera</taxon>
        <taxon>Eurotatoria</taxon>
        <taxon>Bdelloidea</taxon>
        <taxon>Adinetida</taxon>
        <taxon>Adinetidae</taxon>
        <taxon>Adineta</taxon>
    </lineage>
</organism>
<dbReference type="EMBL" id="CAJOAY010000258">
    <property type="protein sequence ID" value="CAF3605973.1"/>
    <property type="molecule type" value="Genomic_DNA"/>
</dbReference>
<evidence type="ECO:0000313" key="2">
    <source>
        <dbReference type="EMBL" id="CAF3605973.1"/>
    </source>
</evidence>
<dbReference type="Proteomes" id="UP000663868">
    <property type="component" value="Unassembled WGS sequence"/>
</dbReference>